<sequence>MSFTISIPVKDKPRGVVIADHGYPDAFEFSDNIASIVEFALSIAGDTSVAFWLPANAYATITVFKHFNEHRSPQFFFNYEVFHCNTLYSDQDRLDLVISDEAKDNHLNRKSVWFIECPTKSGNFVQISCDSGEYAFCDEGTAVCKPIHKVDPNGD</sequence>
<reference evidence="1 2" key="1">
    <citation type="submission" date="2019-08" db="EMBL/GenBank/DDBJ databases">
        <title>Deep-cultivation of Planctomycetes and their phenomic and genomic characterization uncovers novel biology.</title>
        <authorList>
            <person name="Wiegand S."/>
            <person name="Jogler M."/>
            <person name="Boedeker C."/>
            <person name="Pinto D."/>
            <person name="Vollmers J."/>
            <person name="Rivas-Marin E."/>
            <person name="Kohn T."/>
            <person name="Peeters S.H."/>
            <person name="Heuer A."/>
            <person name="Rast P."/>
            <person name="Oberbeckmann S."/>
            <person name="Bunk B."/>
            <person name="Jeske O."/>
            <person name="Meyerdierks A."/>
            <person name="Storesund J.E."/>
            <person name="Kallscheuer N."/>
            <person name="Luecker S."/>
            <person name="Lage O.M."/>
            <person name="Pohl T."/>
            <person name="Merkel B.J."/>
            <person name="Hornburger P."/>
            <person name="Mueller R.-W."/>
            <person name="Bruemmer F."/>
            <person name="Labrenz M."/>
            <person name="Spormann A.M."/>
            <person name="Op den Camp H."/>
            <person name="Overmann J."/>
            <person name="Amann R."/>
            <person name="Jetten M.S.M."/>
            <person name="Mascher T."/>
            <person name="Medema M.H."/>
            <person name="Devos D.P."/>
            <person name="Kaster A.-K."/>
            <person name="Ovreas L."/>
            <person name="Rohde M."/>
            <person name="Galperin M.Y."/>
            <person name="Jogler C."/>
        </authorList>
    </citation>
    <scope>NUCLEOTIDE SEQUENCE [LARGE SCALE GENOMIC DNA]</scope>
    <source>
        <strain evidence="1 2">FC18</strain>
    </source>
</reference>
<dbReference type="RefSeq" id="WP_075083188.1">
    <property type="nucleotide sequence ID" value="NZ_CP042912.1"/>
</dbReference>
<dbReference type="STRING" id="980251.GCA_001642875_00389"/>
<protein>
    <submittedName>
        <fullName evidence="1">Uncharacterized protein</fullName>
    </submittedName>
</protein>
<keyword evidence="2" id="KW-1185">Reference proteome</keyword>
<name>A0A5B9P590_9BACT</name>
<organism evidence="1 2">
    <name type="scientific">Mariniblastus fucicola</name>
    <dbReference type="NCBI Taxonomy" id="980251"/>
    <lineage>
        <taxon>Bacteria</taxon>
        <taxon>Pseudomonadati</taxon>
        <taxon>Planctomycetota</taxon>
        <taxon>Planctomycetia</taxon>
        <taxon>Pirellulales</taxon>
        <taxon>Pirellulaceae</taxon>
        <taxon>Mariniblastus</taxon>
    </lineage>
</organism>
<evidence type="ECO:0000313" key="1">
    <source>
        <dbReference type="EMBL" id="QEG21558.1"/>
    </source>
</evidence>
<gene>
    <name evidence="1" type="ORF">MFFC18_14160</name>
</gene>
<dbReference type="EMBL" id="CP042912">
    <property type="protein sequence ID" value="QEG21558.1"/>
    <property type="molecule type" value="Genomic_DNA"/>
</dbReference>
<proteinExistence type="predicted"/>
<dbReference type="Proteomes" id="UP000322214">
    <property type="component" value="Chromosome"/>
</dbReference>
<evidence type="ECO:0000313" key="2">
    <source>
        <dbReference type="Proteomes" id="UP000322214"/>
    </source>
</evidence>
<dbReference type="KEGG" id="mff:MFFC18_14160"/>
<accession>A0A5B9P590</accession>
<dbReference type="AlphaFoldDB" id="A0A5B9P590"/>